<dbReference type="RefSeq" id="WP_279298266.1">
    <property type="nucleotide sequence ID" value="NZ_JAOTIF010000015.1"/>
</dbReference>
<gene>
    <name evidence="2" type="ORF">OCK74_17045</name>
</gene>
<dbReference type="Proteomes" id="UP001155483">
    <property type="component" value="Unassembled WGS sequence"/>
</dbReference>
<comment type="caution">
    <text evidence="2">The sequence shown here is derived from an EMBL/GenBank/DDBJ whole genome shotgun (WGS) entry which is preliminary data.</text>
</comment>
<organism evidence="2 3">
    <name type="scientific">Paraflavisolibacter caeni</name>
    <dbReference type="NCBI Taxonomy" id="2982496"/>
    <lineage>
        <taxon>Bacteria</taxon>
        <taxon>Pseudomonadati</taxon>
        <taxon>Bacteroidota</taxon>
        <taxon>Chitinophagia</taxon>
        <taxon>Chitinophagales</taxon>
        <taxon>Chitinophagaceae</taxon>
        <taxon>Paraflavisolibacter</taxon>
    </lineage>
</organism>
<reference evidence="2" key="1">
    <citation type="submission" date="2022-09" db="EMBL/GenBank/DDBJ databases">
        <authorList>
            <person name="Yuan C."/>
            <person name="Ke Z."/>
        </authorList>
    </citation>
    <scope>NUCLEOTIDE SEQUENCE</scope>
    <source>
        <strain evidence="2">LB-8</strain>
    </source>
</reference>
<evidence type="ECO:0000313" key="3">
    <source>
        <dbReference type="Proteomes" id="UP001155483"/>
    </source>
</evidence>
<feature type="signal peptide" evidence="1">
    <location>
        <begin position="1"/>
        <end position="18"/>
    </location>
</feature>
<sequence>MKAIIIVAFALFSLHAISSDSIPHQPLTYKSKLVTLYDRTCMGYLSNLTDSKIYISNNQISYGEHPNLNAQKKFSYTEMSQVSLRQKGSIGRGILIGTISGSLFGAFVGLIAYQKPNCGTGAWVCIDLGPSYSALGGGIVGALTGALIGGIIGATNKKVSALHEKKEKHDAMKISVLASRQIHY</sequence>
<dbReference type="EMBL" id="JAOTIF010000015">
    <property type="protein sequence ID" value="MCU7550829.1"/>
    <property type="molecule type" value="Genomic_DNA"/>
</dbReference>
<evidence type="ECO:0008006" key="4">
    <source>
        <dbReference type="Google" id="ProtNLM"/>
    </source>
</evidence>
<protein>
    <recommendedName>
        <fullName evidence="4">Glycine zipper family protein</fullName>
    </recommendedName>
</protein>
<name>A0A9X2XPG5_9BACT</name>
<feature type="chain" id="PRO_5040966391" description="Glycine zipper family protein" evidence="1">
    <location>
        <begin position="19"/>
        <end position="184"/>
    </location>
</feature>
<evidence type="ECO:0000256" key="1">
    <source>
        <dbReference type="SAM" id="SignalP"/>
    </source>
</evidence>
<reference evidence="2" key="2">
    <citation type="submission" date="2023-04" db="EMBL/GenBank/DDBJ databases">
        <title>Paracnuella aquatica gen. nov., sp. nov., a member of the family Chitinophagaceae isolated from a hot spring.</title>
        <authorList>
            <person name="Wang C."/>
        </authorList>
    </citation>
    <scope>NUCLEOTIDE SEQUENCE</scope>
    <source>
        <strain evidence="2">LB-8</strain>
    </source>
</reference>
<proteinExistence type="predicted"/>
<dbReference type="AlphaFoldDB" id="A0A9X2XPG5"/>
<keyword evidence="1" id="KW-0732">Signal</keyword>
<accession>A0A9X2XPG5</accession>
<keyword evidence="3" id="KW-1185">Reference proteome</keyword>
<evidence type="ECO:0000313" key="2">
    <source>
        <dbReference type="EMBL" id="MCU7550829.1"/>
    </source>
</evidence>